<accession>A0AA37WI09</accession>
<proteinExistence type="predicted"/>
<comment type="caution">
    <text evidence="1">The sequence shown here is derived from an EMBL/GenBank/DDBJ whole genome shotgun (WGS) entry which is preliminary data.</text>
</comment>
<gene>
    <name evidence="1" type="ORF">GCM10007940_37560</name>
</gene>
<dbReference type="Pfam" id="PF20420">
    <property type="entry name" value="DUF6702"/>
    <property type="match status" value="1"/>
</dbReference>
<name>A0AA37WI09_9BACT</name>
<evidence type="ECO:0008006" key="3">
    <source>
        <dbReference type="Google" id="ProtNLM"/>
    </source>
</evidence>
<evidence type="ECO:0000313" key="2">
    <source>
        <dbReference type="Proteomes" id="UP001156666"/>
    </source>
</evidence>
<evidence type="ECO:0000313" key="1">
    <source>
        <dbReference type="EMBL" id="GLR19140.1"/>
    </source>
</evidence>
<reference evidence="1" key="1">
    <citation type="journal article" date="2014" name="Int. J. Syst. Evol. Microbiol.">
        <title>Complete genome sequence of Corynebacterium casei LMG S-19264T (=DSM 44701T), isolated from a smear-ripened cheese.</title>
        <authorList>
            <consortium name="US DOE Joint Genome Institute (JGI-PGF)"/>
            <person name="Walter F."/>
            <person name="Albersmeier A."/>
            <person name="Kalinowski J."/>
            <person name="Ruckert C."/>
        </authorList>
    </citation>
    <scope>NUCLEOTIDE SEQUENCE</scope>
    <source>
        <strain evidence="1">NBRC 108769</strain>
    </source>
</reference>
<keyword evidence="2" id="KW-1185">Reference proteome</keyword>
<sequence>MSHISYNEEHHRIEIQNRIFYDDLEKSLRISLDNEKFDILKPEESNLDYDSLFQDYNNRNFEIAINDSPIELSLLEYEIKDDAIVMYLFKSDVPKINTLKVFSHILFEIFDDQDNVVSVQVNKKRKSKKFSYDSKPLEIEVN</sequence>
<dbReference type="InterPro" id="IPR046525">
    <property type="entry name" value="DUF6702"/>
</dbReference>
<protein>
    <recommendedName>
        <fullName evidence="3">Peptidase E</fullName>
    </recommendedName>
</protein>
<reference evidence="1" key="2">
    <citation type="submission" date="2023-01" db="EMBL/GenBank/DDBJ databases">
        <title>Draft genome sequence of Portibacter lacus strain NBRC 108769.</title>
        <authorList>
            <person name="Sun Q."/>
            <person name="Mori K."/>
        </authorList>
    </citation>
    <scope>NUCLEOTIDE SEQUENCE</scope>
    <source>
        <strain evidence="1">NBRC 108769</strain>
    </source>
</reference>
<dbReference type="AlphaFoldDB" id="A0AA37WI09"/>
<dbReference type="EMBL" id="BSOH01000027">
    <property type="protein sequence ID" value="GLR19140.1"/>
    <property type="molecule type" value="Genomic_DNA"/>
</dbReference>
<organism evidence="1 2">
    <name type="scientific">Portibacter lacus</name>
    <dbReference type="NCBI Taxonomy" id="1099794"/>
    <lineage>
        <taxon>Bacteria</taxon>
        <taxon>Pseudomonadati</taxon>
        <taxon>Bacteroidota</taxon>
        <taxon>Saprospiria</taxon>
        <taxon>Saprospirales</taxon>
        <taxon>Haliscomenobacteraceae</taxon>
        <taxon>Portibacter</taxon>
    </lineage>
</organism>
<dbReference type="Proteomes" id="UP001156666">
    <property type="component" value="Unassembled WGS sequence"/>
</dbReference>